<dbReference type="InterPro" id="IPR025979">
    <property type="entry name" value="ChrR-like_cupin_dom"/>
</dbReference>
<dbReference type="SUPFAM" id="SSF51182">
    <property type="entry name" value="RmlC-like cupins"/>
    <property type="match status" value="1"/>
</dbReference>
<evidence type="ECO:0000259" key="1">
    <source>
        <dbReference type="Pfam" id="PF12973"/>
    </source>
</evidence>
<protein>
    <submittedName>
        <fullName evidence="2">Cupin domain protein</fullName>
    </submittedName>
</protein>
<feature type="domain" description="ChrR-like cupin" evidence="1">
    <location>
        <begin position="4"/>
        <end position="104"/>
    </location>
</feature>
<evidence type="ECO:0000313" key="3">
    <source>
        <dbReference type="EMBL" id="ORX02455.1"/>
    </source>
</evidence>
<dbReference type="Pfam" id="PF12973">
    <property type="entry name" value="Cupin_7"/>
    <property type="match status" value="1"/>
</dbReference>
<dbReference type="Gene3D" id="2.60.120.10">
    <property type="entry name" value="Jelly Rolls"/>
    <property type="match status" value="1"/>
</dbReference>
<gene>
    <name evidence="3" type="ORF">AWC29_19535</name>
    <name evidence="2" type="ORF">BN973_01503</name>
</gene>
<dbReference type="OrthoDB" id="9801227at2"/>
<organism evidence="2">
    <name type="scientific">Mycobacterium triplex</name>
    <dbReference type="NCBI Taxonomy" id="47839"/>
    <lineage>
        <taxon>Bacteria</taxon>
        <taxon>Bacillati</taxon>
        <taxon>Actinomycetota</taxon>
        <taxon>Actinomycetes</taxon>
        <taxon>Mycobacteriales</taxon>
        <taxon>Mycobacteriaceae</taxon>
        <taxon>Mycobacterium</taxon>
        <taxon>Mycobacterium simiae complex</taxon>
    </lineage>
</organism>
<dbReference type="AlphaFoldDB" id="A0A024JUY8"/>
<dbReference type="HOGENOM" id="CLU_2094171_0_0_11"/>
<dbReference type="InterPro" id="IPR014710">
    <property type="entry name" value="RmlC-like_jellyroll"/>
</dbReference>
<name>A0A024JUY8_9MYCO</name>
<evidence type="ECO:0000313" key="2">
    <source>
        <dbReference type="EMBL" id="CDO87152.1"/>
    </source>
</evidence>
<dbReference type="eggNOG" id="COG1917">
    <property type="taxonomic scope" value="Bacteria"/>
</dbReference>
<keyword evidence="4" id="KW-1185">Reference proteome</keyword>
<dbReference type="Proteomes" id="UP000028880">
    <property type="component" value="Unassembled WGS sequence"/>
</dbReference>
<dbReference type="InterPro" id="IPR011051">
    <property type="entry name" value="RmlC_Cupin_sf"/>
</dbReference>
<reference evidence="2" key="1">
    <citation type="journal article" date="2014" name="Genome Announc.">
        <title>Draft Genome Sequence of Mycobacterium triplex DSM 44626.</title>
        <authorList>
            <person name="Sassi M."/>
            <person name="Croce O."/>
            <person name="Robert C."/>
            <person name="Raoult D."/>
            <person name="Drancourt M."/>
        </authorList>
    </citation>
    <scope>NUCLEOTIDE SEQUENCE [LARGE SCALE GENOMIC DNA]</scope>
    <source>
        <strain evidence="2">DSM 44626</strain>
    </source>
</reference>
<reference evidence="3 4" key="3">
    <citation type="submission" date="2016-01" db="EMBL/GenBank/DDBJ databases">
        <title>The new phylogeny of the genus Mycobacterium.</title>
        <authorList>
            <person name="Tarcisio F."/>
            <person name="Conor M."/>
            <person name="Antonella G."/>
            <person name="Elisabetta G."/>
            <person name="Giulia F.S."/>
            <person name="Sara T."/>
            <person name="Anna F."/>
            <person name="Clotilde B."/>
            <person name="Roberto B."/>
            <person name="Veronica D.S."/>
            <person name="Fabio R."/>
            <person name="Monica P."/>
            <person name="Olivier J."/>
            <person name="Enrico T."/>
            <person name="Nicola S."/>
        </authorList>
    </citation>
    <scope>NUCLEOTIDE SEQUENCE [LARGE SCALE GENOMIC DNA]</scope>
    <source>
        <strain evidence="3 4">DSM 44626</strain>
    </source>
</reference>
<dbReference type="STRING" id="47839.BN973_01503"/>
<dbReference type="EMBL" id="LQPY01000026">
    <property type="protein sequence ID" value="ORX02455.1"/>
    <property type="molecule type" value="Genomic_DNA"/>
</dbReference>
<proteinExistence type="predicted"/>
<sequence>MAKFVTTQDQRWASAYLAGFNVEECRLWDKGNLFAGIFKLPKGFVFPHHSHRSWVQIFVLDGQIRVDLDGHEPKSISAGGYYFVEPGDPHIETVEEDLTAFVTTAESREALNEAFI</sequence>
<accession>A0A024JUY8</accession>
<reference evidence="2" key="2">
    <citation type="submission" date="2014-04" db="EMBL/GenBank/DDBJ databases">
        <authorList>
            <person name="Urmite Genomes U."/>
        </authorList>
    </citation>
    <scope>NUCLEOTIDE SEQUENCE</scope>
    <source>
        <strain evidence="2">DSM 44626</strain>
    </source>
</reference>
<dbReference type="EMBL" id="HG964446">
    <property type="protein sequence ID" value="CDO87152.1"/>
    <property type="molecule type" value="Genomic_DNA"/>
</dbReference>
<dbReference type="Proteomes" id="UP000193710">
    <property type="component" value="Unassembled WGS sequence"/>
</dbReference>
<evidence type="ECO:0000313" key="4">
    <source>
        <dbReference type="Proteomes" id="UP000193710"/>
    </source>
</evidence>
<dbReference type="RefSeq" id="WP_036466915.1">
    <property type="nucleotide sequence ID" value="NZ_HG964446.1"/>
</dbReference>